<dbReference type="EMBL" id="FQVW01000024">
    <property type="protein sequence ID" value="SHG27537.1"/>
    <property type="molecule type" value="Genomic_DNA"/>
</dbReference>
<dbReference type="RefSeq" id="WP_072890713.1">
    <property type="nucleotide sequence ID" value="NZ_FQVW01000024.1"/>
</dbReference>
<dbReference type="SMART" id="SM00317">
    <property type="entry name" value="SET"/>
    <property type="match status" value="1"/>
</dbReference>
<protein>
    <recommendedName>
        <fullName evidence="1">SET domain-containing protein</fullName>
    </recommendedName>
</protein>
<gene>
    <name evidence="2" type="ORF">SAMN05216225_102410</name>
</gene>
<sequence>MIHVKTEVKQSKVHGEGLFLLEPVKKGDIIASLIVDAKIMTEEEYQEEQRKNNEIVVKTGVRFAGEYFLYKDTIDNEEYINHSNDPSMLYHCGICFAKRDLDAGDELTVDYKYFLARDDIFQFSDEDTSQKVDGMDPKKAMIDSAKELIELWK</sequence>
<evidence type="ECO:0000313" key="3">
    <source>
        <dbReference type="Proteomes" id="UP000183988"/>
    </source>
</evidence>
<dbReference type="SUPFAM" id="SSF82199">
    <property type="entry name" value="SET domain"/>
    <property type="match status" value="1"/>
</dbReference>
<reference evidence="2 3" key="1">
    <citation type="submission" date="2016-11" db="EMBL/GenBank/DDBJ databases">
        <authorList>
            <person name="Jaros S."/>
            <person name="Januszkiewicz K."/>
            <person name="Wedrychowicz H."/>
        </authorList>
    </citation>
    <scope>NUCLEOTIDE SEQUENCE [LARGE SCALE GENOMIC DNA]</scope>
    <source>
        <strain evidence="2 3">IBRC-M 10683</strain>
    </source>
</reference>
<dbReference type="InterPro" id="IPR046341">
    <property type="entry name" value="SET_dom_sf"/>
</dbReference>
<accession>A0A1M5IGY2</accession>
<dbReference type="OrthoDB" id="166979at2"/>
<name>A0A1M5IGY2_9BACI</name>
<dbReference type="InterPro" id="IPR001214">
    <property type="entry name" value="SET_dom"/>
</dbReference>
<dbReference type="Gene3D" id="2.170.270.10">
    <property type="entry name" value="SET domain"/>
    <property type="match status" value="1"/>
</dbReference>
<dbReference type="PROSITE" id="PS50280">
    <property type="entry name" value="SET"/>
    <property type="match status" value="1"/>
</dbReference>
<keyword evidence="3" id="KW-1185">Reference proteome</keyword>
<evidence type="ECO:0000259" key="1">
    <source>
        <dbReference type="PROSITE" id="PS50280"/>
    </source>
</evidence>
<feature type="domain" description="SET" evidence="1">
    <location>
        <begin position="4"/>
        <end position="112"/>
    </location>
</feature>
<dbReference type="STRING" id="930117.SAMN05216225_102410"/>
<organism evidence="2 3">
    <name type="scientific">Ornithinibacillus halophilus</name>
    <dbReference type="NCBI Taxonomy" id="930117"/>
    <lineage>
        <taxon>Bacteria</taxon>
        <taxon>Bacillati</taxon>
        <taxon>Bacillota</taxon>
        <taxon>Bacilli</taxon>
        <taxon>Bacillales</taxon>
        <taxon>Bacillaceae</taxon>
        <taxon>Ornithinibacillus</taxon>
    </lineage>
</organism>
<dbReference type="Pfam" id="PF00856">
    <property type="entry name" value="SET"/>
    <property type="match status" value="1"/>
</dbReference>
<evidence type="ECO:0000313" key="2">
    <source>
        <dbReference type="EMBL" id="SHG27537.1"/>
    </source>
</evidence>
<proteinExistence type="predicted"/>
<dbReference type="AlphaFoldDB" id="A0A1M5IGY2"/>
<dbReference type="Proteomes" id="UP000183988">
    <property type="component" value="Unassembled WGS sequence"/>
</dbReference>